<organism evidence="2 3">
    <name type="scientific">Phaseolus angularis</name>
    <name type="common">Azuki bean</name>
    <name type="synonym">Vigna angularis</name>
    <dbReference type="NCBI Taxonomy" id="3914"/>
    <lineage>
        <taxon>Eukaryota</taxon>
        <taxon>Viridiplantae</taxon>
        <taxon>Streptophyta</taxon>
        <taxon>Embryophyta</taxon>
        <taxon>Tracheophyta</taxon>
        <taxon>Spermatophyta</taxon>
        <taxon>Magnoliopsida</taxon>
        <taxon>eudicotyledons</taxon>
        <taxon>Gunneridae</taxon>
        <taxon>Pentapetalae</taxon>
        <taxon>rosids</taxon>
        <taxon>fabids</taxon>
        <taxon>Fabales</taxon>
        <taxon>Fabaceae</taxon>
        <taxon>Papilionoideae</taxon>
        <taxon>50 kb inversion clade</taxon>
        <taxon>NPAAA clade</taxon>
        <taxon>indigoferoid/millettioid clade</taxon>
        <taxon>Phaseoleae</taxon>
        <taxon>Vigna</taxon>
    </lineage>
</organism>
<dbReference type="Proteomes" id="UP000053144">
    <property type="component" value="Chromosome 2"/>
</dbReference>
<gene>
    <name evidence="2" type="ORF">LR48_Vigan02g071900</name>
</gene>
<evidence type="ECO:0000313" key="3">
    <source>
        <dbReference type="Proteomes" id="UP000053144"/>
    </source>
</evidence>
<keyword evidence="1" id="KW-0732">Signal</keyword>
<name>A0A0L9TWM0_PHAAN</name>
<accession>A0A0L9TWM0</accession>
<protein>
    <submittedName>
        <fullName evidence="2">Uncharacterized protein</fullName>
    </submittedName>
</protein>
<feature type="signal peptide" evidence="1">
    <location>
        <begin position="1"/>
        <end position="20"/>
    </location>
</feature>
<sequence>MIVLCFIITWILLQRGSNNAQVTTDDICLIHVLKENIQTDLAVTIYDNMLKETRLECASLPYAFFISKVKEEEKDSKGKSVHQDSLEKHEELRPGIPVRFNKKLWVVKELITDGLIQIESPFSRRIKKVNRKLLKISWCEEGKDDTKIKDVT</sequence>
<dbReference type="EMBL" id="CM003372">
    <property type="protein sequence ID" value="KOM34569.1"/>
    <property type="molecule type" value="Genomic_DNA"/>
</dbReference>
<proteinExistence type="predicted"/>
<dbReference type="AlphaFoldDB" id="A0A0L9TWM0"/>
<reference evidence="3" key="1">
    <citation type="journal article" date="2015" name="Proc. Natl. Acad. Sci. U.S.A.">
        <title>Genome sequencing of adzuki bean (Vigna angularis) provides insight into high starch and low fat accumulation and domestication.</title>
        <authorList>
            <person name="Yang K."/>
            <person name="Tian Z."/>
            <person name="Chen C."/>
            <person name="Luo L."/>
            <person name="Zhao B."/>
            <person name="Wang Z."/>
            <person name="Yu L."/>
            <person name="Li Y."/>
            <person name="Sun Y."/>
            <person name="Li W."/>
            <person name="Chen Y."/>
            <person name="Li Y."/>
            <person name="Zhang Y."/>
            <person name="Ai D."/>
            <person name="Zhao J."/>
            <person name="Shang C."/>
            <person name="Ma Y."/>
            <person name="Wu B."/>
            <person name="Wang M."/>
            <person name="Gao L."/>
            <person name="Sun D."/>
            <person name="Zhang P."/>
            <person name="Guo F."/>
            <person name="Wang W."/>
            <person name="Li Y."/>
            <person name="Wang J."/>
            <person name="Varshney R.K."/>
            <person name="Wang J."/>
            <person name="Ling H.Q."/>
            <person name="Wan P."/>
        </authorList>
    </citation>
    <scope>NUCLEOTIDE SEQUENCE</scope>
    <source>
        <strain evidence="3">cv. Jingnong 6</strain>
    </source>
</reference>
<evidence type="ECO:0000313" key="2">
    <source>
        <dbReference type="EMBL" id="KOM34569.1"/>
    </source>
</evidence>
<feature type="chain" id="PRO_5005595113" evidence="1">
    <location>
        <begin position="21"/>
        <end position="152"/>
    </location>
</feature>
<evidence type="ECO:0000256" key="1">
    <source>
        <dbReference type="SAM" id="SignalP"/>
    </source>
</evidence>
<dbReference type="Gramene" id="KOM34569">
    <property type="protein sequence ID" value="KOM34569"/>
    <property type="gene ID" value="LR48_Vigan02g071900"/>
</dbReference>